<proteinExistence type="predicted"/>
<protein>
    <recommendedName>
        <fullName evidence="3">YD repeat-containing protein</fullName>
    </recommendedName>
</protein>
<accession>A0ABU4R5B6</accession>
<keyword evidence="2" id="KW-1185">Reference proteome</keyword>
<evidence type="ECO:0000313" key="1">
    <source>
        <dbReference type="EMBL" id="MDX6187772.1"/>
    </source>
</evidence>
<evidence type="ECO:0008006" key="3">
    <source>
        <dbReference type="Google" id="ProtNLM"/>
    </source>
</evidence>
<reference evidence="1 2" key="1">
    <citation type="submission" date="2023-11" db="EMBL/GenBank/DDBJ databases">
        <title>Unpublished Manusciprt.</title>
        <authorList>
            <person name="Saticioglu I.B."/>
            <person name="Ay H."/>
            <person name="Ajmi N."/>
            <person name="Altun S."/>
            <person name="Duman M."/>
        </authorList>
    </citation>
    <scope>NUCLEOTIDE SEQUENCE [LARGE SCALE GENOMIC DNA]</scope>
    <source>
        <strain evidence="1 2">Fl-318</strain>
    </source>
</reference>
<evidence type="ECO:0000313" key="2">
    <source>
        <dbReference type="Proteomes" id="UP001273350"/>
    </source>
</evidence>
<dbReference type="EMBL" id="JAWXVI010000001">
    <property type="protein sequence ID" value="MDX6187772.1"/>
    <property type="molecule type" value="Genomic_DNA"/>
</dbReference>
<dbReference type="Proteomes" id="UP001273350">
    <property type="component" value="Unassembled WGS sequence"/>
</dbReference>
<organism evidence="1 2">
    <name type="scientific">Flavobacterium cupriresistens</name>
    <dbReference type="NCBI Taxonomy" id="2893885"/>
    <lineage>
        <taxon>Bacteria</taxon>
        <taxon>Pseudomonadati</taxon>
        <taxon>Bacteroidota</taxon>
        <taxon>Flavobacteriia</taxon>
        <taxon>Flavobacteriales</taxon>
        <taxon>Flavobacteriaceae</taxon>
        <taxon>Flavobacterium</taxon>
    </lineage>
</organism>
<comment type="caution">
    <text evidence="1">The sequence shown here is derived from an EMBL/GenBank/DDBJ whole genome shotgun (WGS) entry which is preliminary data.</text>
</comment>
<gene>
    <name evidence="1" type="ORF">SGQ83_00280</name>
</gene>
<name>A0ABU4R5B6_9FLAO</name>
<dbReference type="Gene3D" id="2.180.10.10">
    <property type="entry name" value="RHS repeat-associated core"/>
    <property type="match status" value="1"/>
</dbReference>
<dbReference type="RefSeq" id="WP_230002776.1">
    <property type="nucleotide sequence ID" value="NZ_CP087134.1"/>
</dbReference>
<sequence length="1090" mass="123006">MTLLQTHNRISGLLFLLLLFVSLPTVAQPGKFDSVSFLPNIVPPSPTAGELGKFGNVPVGLFTGAPNLSIPLLSFKTKDLESPLSLFYGSNGIKVDEVASNVGLGWNLNFGGVITRTVRDKNDETQTSIYAPDNLKTATYDEKLQFYKAASQDNADTESDIYSFNFNGNSGKFVYDKNKQPVLVNNQKIKIERDPKNKDNFLLTTTNGIQYFFSDKESTIFRTSGAGHSIPTGAVTAWYLSKIVHPNGSEINFTYDEYMMEYVASKSQTLAMSYFTQLDCSGVTYVKSPTLSGIVSLDMSVIGKKINKIYSNNTHDGYVTFTYSKAGVNEEVDGNSKIENITLINVENDTIESIKFDYLKTTNQRVFLQGITFIDPTKKYAFEYLDQSQFPVRLSNSQDHWGYYNGKSNVNLVDKNISQYGSGFYDFDFNGADKEPNESFAKIGLLKRITYPTKGHTEFDYEGNTYWGEKTTYPAKKTDKYERKEDDRADIEHIYTLTSPIDQRVEFTGYVNYVNGPAPKEGIEDPYDTGKETASLQVFCQNESGPNCPGLYTYTHFGAPVRHDDFRFISGQTNTAYLDVKAGKTYKLHFSKGGMHTSARLFVSYYPTAPITTATNIVTGGIRIRSTKDFTAVGAVPLYKRYYYGSKEDVNHSSGNNGRKPHYMDLSMQRRSCPTLCSYADLYDLVVSSSSMMSLFDTGSSNCYYNYVTISEGGDNFENGGEMKEYIVHRDNWVDDFDDAGNPVKVDHEINYTSRILGSLDIKSAPFTNFGWDNGLEIKSQIFQKKEPNKPFVVVSETENKYKLDPSYSKEVKGYSVRKNYNEICLNPSVVENVSIVEYKTKSYWFYLESSISKNYDLKGLSPIQTRTDYVYNNLNHLNLSSQSTKSSVAETLETKFYYPQDLPSEPLVTDMIFRNMIDIKLKTEMYKAGTKMSEQKTVYGKDATTGNLLLPKFIYAAKFPNSLTNSLEKKITFDKYDDKGNILQYTPESGISVAIIWGYDKTKPIAKVENITSYDQVFAAYNANDITFRTSLPNALITTFTYKPLVGISTVTDPKGFTTTYEYDDFFRLKVVKDNLGNVVTENLYKYKN</sequence>